<organism evidence="2 3">
    <name type="scientific">Alsobacter soli</name>
    <dbReference type="NCBI Taxonomy" id="2109933"/>
    <lineage>
        <taxon>Bacteria</taxon>
        <taxon>Pseudomonadati</taxon>
        <taxon>Pseudomonadota</taxon>
        <taxon>Alphaproteobacteria</taxon>
        <taxon>Hyphomicrobiales</taxon>
        <taxon>Alsobacteraceae</taxon>
        <taxon>Alsobacter</taxon>
    </lineage>
</organism>
<evidence type="ECO:0000313" key="2">
    <source>
        <dbReference type="EMBL" id="PSC04994.1"/>
    </source>
</evidence>
<dbReference type="OrthoDB" id="7361955at2"/>
<feature type="compositionally biased region" description="Basic and acidic residues" evidence="1">
    <location>
        <begin position="100"/>
        <end position="118"/>
    </location>
</feature>
<proteinExistence type="predicted"/>
<dbReference type="AlphaFoldDB" id="A0A2T1HTN2"/>
<evidence type="ECO:0000313" key="3">
    <source>
        <dbReference type="Proteomes" id="UP000239772"/>
    </source>
</evidence>
<gene>
    <name evidence="2" type="ORF">SLNSH_11145</name>
</gene>
<feature type="region of interest" description="Disordered" evidence="1">
    <location>
        <begin position="65"/>
        <end position="143"/>
    </location>
</feature>
<dbReference type="Proteomes" id="UP000239772">
    <property type="component" value="Unassembled WGS sequence"/>
</dbReference>
<comment type="caution">
    <text evidence="2">The sequence shown here is derived from an EMBL/GenBank/DDBJ whole genome shotgun (WGS) entry which is preliminary data.</text>
</comment>
<name>A0A2T1HTN2_9HYPH</name>
<dbReference type="RefSeq" id="WP_106337038.1">
    <property type="nucleotide sequence ID" value="NZ_PVZS01000010.1"/>
</dbReference>
<protein>
    <submittedName>
        <fullName evidence="2">Uncharacterized protein</fullName>
    </submittedName>
</protein>
<feature type="compositionally biased region" description="Polar residues" evidence="1">
    <location>
        <begin position="133"/>
        <end position="143"/>
    </location>
</feature>
<keyword evidence="3" id="KW-1185">Reference proteome</keyword>
<dbReference type="EMBL" id="PVZS01000010">
    <property type="protein sequence ID" value="PSC04994.1"/>
    <property type="molecule type" value="Genomic_DNA"/>
</dbReference>
<reference evidence="3" key="1">
    <citation type="submission" date="2018-03" db="EMBL/GenBank/DDBJ databases">
        <authorList>
            <person name="Sun L."/>
            <person name="Liu H."/>
            <person name="Chen W."/>
            <person name="Huang K."/>
            <person name="Liu W."/>
            <person name="Gao X."/>
        </authorList>
    </citation>
    <scope>NUCLEOTIDE SEQUENCE [LARGE SCALE GENOMIC DNA]</scope>
    <source>
        <strain evidence="3">SH9</strain>
    </source>
</reference>
<sequence length="143" mass="15381">MSANTATLLEEAARHGQGDAQAALPKRNRDDLVTLLCQQGDRVSAQDSDAIYRRYCEAYDQRERREELVDAGSEMSFPASDPPSYMAGASVAGAPPPGSETREPVSKRATDPARVREVEETDGTGGQKADAPTGQQQSNASRR</sequence>
<evidence type="ECO:0000256" key="1">
    <source>
        <dbReference type="SAM" id="MobiDB-lite"/>
    </source>
</evidence>
<accession>A0A2T1HTN2</accession>